<protein>
    <submittedName>
        <fullName evidence="2">Uncharacterized protein</fullName>
    </submittedName>
</protein>
<organism evidence="2 3">
    <name type="scientific">Cyclocybe aegerita</name>
    <name type="common">Black poplar mushroom</name>
    <name type="synonym">Agrocybe aegerita</name>
    <dbReference type="NCBI Taxonomy" id="1973307"/>
    <lineage>
        <taxon>Eukaryota</taxon>
        <taxon>Fungi</taxon>
        <taxon>Dikarya</taxon>
        <taxon>Basidiomycota</taxon>
        <taxon>Agaricomycotina</taxon>
        <taxon>Agaricomycetes</taxon>
        <taxon>Agaricomycetidae</taxon>
        <taxon>Agaricales</taxon>
        <taxon>Agaricineae</taxon>
        <taxon>Bolbitiaceae</taxon>
        <taxon>Cyclocybe</taxon>
    </lineage>
</organism>
<keyword evidence="3" id="KW-1185">Reference proteome</keyword>
<feature type="region of interest" description="Disordered" evidence="1">
    <location>
        <begin position="389"/>
        <end position="474"/>
    </location>
</feature>
<dbReference type="Proteomes" id="UP000467700">
    <property type="component" value="Unassembled WGS sequence"/>
</dbReference>
<dbReference type="AlphaFoldDB" id="A0A8S0WZX2"/>
<feature type="compositionally biased region" description="Polar residues" evidence="1">
    <location>
        <begin position="442"/>
        <end position="466"/>
    </location>
</feature>
<feature type="compositionally biased region" description="Polar residues" evidence="1">
    <location>
        <begin position="391"/>
        <end position="402"/>
    </location>
</feature>
<gene>
    <name evidence="2" type="ORF">AAE3_LOCUS12092</name>
</gene>
<feature type="compositionally biased region" description="Acidic residues" evidence="1">
    <location>
        <begin position="406"/>
        <end position="425"/>
    </location>
</feature>
<comment type="caution">
    <text evidence="2">The sequence shown here is derived from an EMBL/GenBank/DDBJ whole genome shotgun (WGS) entry which is preliminary data.</text>
</comment>
<proteinExistence type="predicted"/>
<evidence type="ECO:0000313" key="3">
    <source>
        <dbReference type="Proteomes" id="UP000467700"/>
    </source>
</evidence>
<name>A0A8S0WZX2_CYCAE</name>
<reference evidence="2 3" key="1">
    <citation type="submission" date="2020-01" db="EMBL/GenBank/DDBJ databases">
        <authorList>
            <person name="Gupta K D."/>
        </authorList>
    </citation>
    <scope>NUCLEOTIDE SEQUENCE [LARGE SCALE GENOMIC DNA]</scope>
</reference>
<accession>A0A8S0WZX2</accession>
<evidence type="ECO:0000256" key="1">
    <source>
        <dbReference type="SAM" id="MobiDB-lite"/>
    </source>
</evidence>
<evidence type="ECO:0000313" key="2">
    <source>
        <dbReference type="EMBL" id="CAA7269876.1"/>
    </source>
</evidence>
<sequence length="534" mass="59448">MSGSLVWLDDIEGLVPPSSKMKDFVQSLHHYERQVFSFCSPAESLYCLQGLLEIEFSDIQSTSAKETPQRLSNNSQDHMRMCSLFSGYRLAEQYFINITLPPCIPQSSGQQDKGLKGYEHLENWVDMLLTLCNIIKHINDLKLLHTRSGPEQLINHIRDAQRNMKYCKVVINMLVAALHLAFLQSHSFSEGELPDIPDNLDSLDEMSPFKQQFLDLVDNQKHGSSLCSALHLALLILPLYLLVSIQLMKNSFCREQVLQVRTHGVGLSDWLKAPKCTHALGNMKGSVLLRVEGEIMVTAKRLASRNCIPLQELKELFGQRIPWYDVENCDAETRNFFQLSSGANRLGYVKDRANLSDMTASVAPRAEHEEANLAQPEVAMMVVQLRRSDQNQKSVSVNTQSHPEVDTDSEYADTDADTADIDLESDVSTPPPRSRRPPAPKSLTSLATAGAGQNDNMPRKSASNPIDINADPPEVDIDSNVSEMDETGDMAGQDDRSVTPGCDAQNPIDVDTWIKCNPTEWKNTLVGVLAAAVQ</sequence>
<dbReference type="OrthoDB" id="3064837at2759"/>
<dbReference type="EMBL" id="CACVBS010000081">
    <property type="protein sequence ID" value="CAA7269876.1"/>
    <property type="molecule type" value="Genomic_DNA"/>
</dbReference>